<accession>A0A6C0I9L1</accession>
<name>A0A6C0I9L1_9ZZZZ</name>
<reference evidence="1" key="1">
    <citation type="journal article" date="2020" name="Nature">
        <title>Giant virus diversity and host interactions through global metagenomics.</title>
        <authorList>
            <person name="Schulz F."/>
            <person name="Roux S."/>
            <person name="Paez-Espino D."/>
            <person name="Jungbluth S."/>
            <person name="Walsh D.A."/>
            <person name="Denef V.J."/>
            <person name="McMahon K.D."/>
            <person name="Konstantinidis K.T."/>
            <person name="Eloe-Fadrosh E.A."/>
            <person name="Kyrpides N.C."/>
            <person name="Woyke T."/>
        </authorList>
    </citation>
    <scope>NUCLEOTIDE SEQUENCE</scope>
    <source>
        <strain evidence="1">GVMAG-M-3300023184-51</strain>
    </source>
</reference>
<dbReference type="EMBL" id="MN740133">
    <property type="protein sequence ID" value="QHT89036.1"/>
    <property type="molecule type" value="Genomic_DNA"/>
</dbReference>
<dbReference type="AlphaFoldDB" id="A0A6C0I9L1"/>
<organism evidence="1">
    <name type="scientific">viral metagenome</name>
    <dbReference type="NCBI Taxonomy" id="1070528"/>
    <lineage>
        <taxon>unclassified sequences</taxon>
        <taxon>metagenomes</taxon>
        <taxon>organismal metagenomes</taxon>
    </lineage>
</organism>
<sequence length="110" mass="13118">MKTTASIFLNTLKQVRKLKEAIDKDIHLEMDNNYFVEKRTSYKDFAEVFDLTSIDEVINILEPLINNILEERENVCENHEYIEDRVETGVECDMMTVYYCKFCYVSRKTE</sequence>
<proteinExistence type="predicted"/>
<protein>
    <submittedName>
        <fullName evidence="1">Uncharacterized protein</fullName>
    </submittedName>
</protein>
<evidence type="ECO:0000313" key="1">
    <source>
        <dbReference type="EMBL" id="QHT89036.1"/>
    </source>
</evidence>